<dbReference type="OrthoDB" id="4062651at2759"/>
<dbReference type="InterPro" id="IPR036537">
    <property type="entry name" value="Adaptor_Cbl_N_dom_sf"/>
</dbReference>
<keyword evidence="2" id="KW-0808">Transferase</keyword>
<evidence type="ECO:0000259" key="1">
    <source>
        <dbReference type="PROSITE" id="PS50011"/>
    </source>
</evidence>
<dbReference type="CDD" id="cd21037">
    <property type="entry name" value="MLKL_NTD"/>
    <property type="match status" value="1"/>
</dbReference>
<dbReference type="PROSITE" id="PS50011">
    <property type="entry name" value="PROTEIN_KINASE_DOM"/>
    <property type="match status" value="1"/>
</dbReference>
<keyword evidence="2" id="KW-0418">Kinase</keyword>
<accession>A0A9P3PCN0</accession>
<dbReference type="SUPFAM" id="SSF56112">
    <property type="entry name" value="Protein kinase-like (PK-like)"/>
    <property type="match status" value="1"/>
</dbReference>
<dbReference type="Proteomes" id="UP001063166">
    <property type="component" value="Unassembled WGS sequence"/>
</dbReference>
<sequence>MGPAMQLVTSLGKTTAQIVAHFSLVPGLPPAVDLLVGIIELCENVPLNRNAARCLRDRCHQLVMALNDGYQTRKLDGMMAAALDDAIHCLIDIQTKMNGWVHLGKFQSFTKQKQIEADIQHCLSAVSDCLLKFQLVSQMEIHGWQAEFATSAKLDRMELGQALSEIKIGQDIVINMLGENLGNTRQLMKMMQDLMAENKRLAERAHTGISKNLWQLQAQSGELMPELHLKSGEVKRISEQPIRWTNIVDIYEGVYLESEKVYIKALRVVDANEDSLRRFKREVKIWAEVWKRDRGEFILPFYGFAQNDGPFPYMVSPWQKHGNVLEYVKVHDLEVDYHRLITRIARGVHFLHCTMKPPIVHGVIRAENIYINDKGNPLLADFGVSQIVTDISGIPFTQSHGAIQSYRWFAPEACVGEGRLSLRSDIYAYAMTVLEVMTHQQPWSHIRHATEVVIKASNGGLPLRPAQPRIVERGLDDKIWALLTKCWSTKWDERPTIEEVLQHLGSSP</sequence>
<dbReference type="EMBL" id="BRPK01000001">
    <property type="protein sequence ID" value="GLB33605.1"/>
    <property type="molecule type" value="Genomic_DNA"/>
</dbReference>
<name>A0A9P3PCN0_LYOSH</name>
<comment type="caution">
    <text evidence="2">The sequence shown here is derived from an EMBL/GenBank/DDBJ whole genome shotgun (WGS) entry which is preliminary data.</text>
</comment>
<dbReference type="InterPro" id="IPR011009">
    <property type="entry name" value="Kinase-like_dom_sf"/>
</dbReference>
<dbReference type="AlphaFoldDB" id="A0A9P3PCN0"/>
<reference evidence="2" key="1">
    <citation type="submission" date="2022-07" db="EMBL/GenBank/DDBJ databases">
        <title>The genome of Lyophyllum shimeji provides insight into the initial evolution of ectomycorrhizal fungal genome.</title>
        <authorList>
            <person name="Kobayashi Y."/>
            <person name="Shibata T."/>
            <person name="Hirakawa H."/>
            <person name="Shigenobu S."/>
            <person name="Nishiyama T."/>
            <person name="Yamada A."/>
            <person name="Hasebe M."/>
            <person name="Kawaguchi M."/>
        </authorList>
    </citation>
    <scope>NUCLEOTIDE SEQUENCE</scope>
    <source>
        <strain evidence="2">AT787</strain>
    </source>
</reference>
<evidence type="ECO:0000313" key="3">
    <source>
        <dbReference type="Proteomes" id="UP001063166"/>
    </source>
</evidence>
<dbReference type="InterPro" id="IPR000719">
    <property type="entry name" value="Prot_kinase_dom"/>
</dbReference>
<organism evidence="2 3">
    <name type="scientific">Lyophyllum shimeji</name>
    <name type="common">Hon-shimeji</name>
    <name type="synonym">Tricholoma shimeji</name>
    <dbReference type="NCBI Taxonomy" id="47721"/>
    <lineage>
        <taxon>Eukaryota</taxon>
        <taxon>Fungi</taxon>
        <taxon>Dikarya</taxon>
        <taxon>Basidiomycota</taxon>
        <taxon>Agaricomycotina</taxon>
        <taxon>Agaricomycetes</taxon>
        <taxon>Agaricomycetidae</taxon>
        <taxon>Agaricales</taxon>
        <taxon>Tricholomatineae</taxon>
        <taxon>Lyophyllaceae</taxon>
        <taxon>Lyophyllum</taxon>
    </lineage>
</organism>
<dbReference type="PANTHER" id="PTHR44329">
    <property type="entry name" value="SERINE/THREONINE-PROTEIN KINASE TNNI3K-RELATED"/>
    <property type="match status" value="1"/>
</dbReference>
<keyword evidence="3" id="KW-1185">Reference proteome</keyword>
<dbReference type="InterPro" id="IPR059179">
    <property type="entry name" value="MLKL-like_MCAfunc"/>
</dbReference>
<feature type="domain" description="Protein kinase" evidence="1">
    <location>
        <begin position="223"/>
        <end position="508"/>
    </location>
</feature>
<dbReference type="Gene3D" id="1.20.930.20">
    <property type="entry name" value="Adaptor protein Cbl, N-terminal domain"/>
    <property type="match status" value="1"/>
</dbReference>
<gene>
    <name evidence="2" type="ORF">LshimejAT787_0104890</name>
</gene>
<proteinExistence type="predicted"/>
<dbReference type="GO" id="GO:0004674">
    <property type="term" value="F:protein serine/threonine kinase activity"/>
    <property type="evidence" value="ECO:0007669"/>
    <property type="project" value="TreeGrafter"/>
</dbReference>
<evidence type="ECO:0000313" key="2">
    <source>
        <dbReference type="EMBL" id="GLB33605.1"/>
    </source>
</evidence>
<dbReference type="InterPro" id="IPR051681">
    <property type="entry name" value="Ser/Thr_Kinases-Pseudokinases"/>
</dbReference>
<dbReference type="Pfam" id="PF07714">
    <property type="entry name" value="PK_Tyr_Ser-Thr"/>
    <property type="match status" value="1"/>
</dbReference>
<dbReference type="Gene3D" id="1.10.510.10">
    <property type="entry name" value="Transferase(Phosphotransferase) domain 1"/>
    <property type="match status" value="1"/>
</dbReference>
<dbReference type="InterPro" id="IPR001245">
    <property type="entry name" value="Ser-Thr/Tyr_kinase_cat_dom"/>
</dbReference>
<dbReference type="GO" id="GO:0005524">
    <property type="term" value="F:ATP binding"/>
    <property type="evidence" value="ECO:0007669"/>
    <property type="project" value="InterPro"/>
</dbReference>
<dbReference type="GO" id="GO:0007166">
    <property type="term" value="P:cell surface receptor signaling pathway"/>
    <property type="evidence" value="ECO:0007669"/>
    <property type="project" value="InterPro"/>
</dbReference>
<protein>
    <submittedName>
        <fullName evidence="2">TKL TKL-ccin protein kinase</fullName>
    </submittedName>
</protein>